<gene>
    <name evidence="10" type="ORF">CP985_08165</name>
</gene>
<evidence type="ECO:0000256" key="2">
    <source>
        <dbReference type="ARBA" id="ARBA00007783"/>
    </source>
</evidence>
<evidence type="ECO:0000256" key="1">
    <source>
        <dbReference type="ARBA" id="ARBA00004651"/>
    </source>
</evidence>
<keyword evidence="5 8" id="KW-0812">Transmembrane</keyword>
<dbReference type="PROSITE" id="PS51012">
    <property type="entry name" value="ABC_TM2"/>
    <property type="match status" value="1"/>
</dbReference>
<feature type="transmembrane region" description="Helical" evidence="8">
    <location>
        <begin position="240"/>
        <end position="263"/>
    </location>
</feature>
<evidence type="ECO:0000313" key="11">
    <source>
        <dbReference type="Proteomes" id="UP000290092"/>
    </source>
</evidence>
<accession>A0AAX2AES4</accession>
<keyword evidence="11" id="KW-1185">Reference proteome</keyword>
<dbReference type="InterPro" id="IPR047817">
    <property type="entry name" value="ABC2_TM_bact-type"/>
</dbReference>
<evidence type="ECO:0000259" key="9">
    <source>
        <dbReference type="PROSITE" id="PS51012"/>
    </source>
</evidence>
<dbReference type="Proteomes" id="UP000290092">
    <property type="component" value="Unassembled WGS sequence"/>
</dbReference>
<evidence type="ECO:0000256" key="5">
    <source>
        <dbReference type="ARBA" id="ARBA00022692"/>
    </source>
</evidence>
<dbReference type="PANTHER" id="PTHR30294:SF38">
    <property type="entry name" value="TRANSPORT PERMEASE PROTEIN"/>
    <property type="match status" value="1"/>
</dbReference>
<sequence length="387" mass="44282">MFKYLLKKEFTLIFRDIHALLVLFIMPTLFILIMSLALKNSYSNTIDVKLKVAIITKENNEKIQTLISDINNSSFFETKYQLIKEDTKELLYDKNYDFIISIDSLYLDKIKNNDKEFKIEIFTKPDSQQQKIELLKSLIVNSSKTTILKEFLSMQNIDSKTLTNLNEVIDTNIIYKNENIVLKPTSVQQSVPAWLVFSMFFILIPISNTFINEKNFGTINRIRSINVSLLPILISKIFPYYLINQIQVIFMILVGIYIVPLLGGDKLEILGNYSMIFLVSSIVSISSISFALLIANISKTTEEATTYGGVSNIILAALGGIMVPKFVMPQFMQEATNFSPMSWALESFLEVFVRGGDFSDISSYVYRMLFFAIICLVIAYILLKKRS</sequence>
<dbReference type="InterPro" id="IPR013525">
    <property type="entry name" value="ABC2_TM"/>
</dbReference>
<feature type="transmembrane region" description="Helical" evidence="8">
    <location>
        <begin position="275"/>
        <end position="295"/>
    </location>
</feature>
<evidence type="ECO:0000256" key="8">
    <source>
        <dbReference type="SAM" id="Phobius"/>
    </source>
</evidence>
<organism evidence="10 11">
    <name type="scientific">Malaciobacter mytili LMG 24559</name>
    <dbReference type="NCBI Taxonomy" id="1032238"/>
    <lineage>
        <taxon>Bacteria</taxon>
        <taxon>Pseudomonadati</taxon>
        <taxon>Campylobacterota</taxon>
        <taxon>Epsilonproteobacteria</taxon>
        <taxon>Campylobacterales</taxon>
        <taxon>Arcobacteraceae</taxon>
        <taxon>Malaciobacter</taxon>
    </lineage>
</organism>
<feature type="transmembrane region" description="Helical" evidence="8">
    <location>
        <begin position="20"/>
        <end position="38"/>
    </location>
</feature>
<reference evidence="10 11" key="1">
    <citation type="submission" date="2017-09" db="EMBL/GenBank/DDBJ databases">
        <title>Genomics of the genus Arcobacter.</title>
        <authorList>
            <person name="Perez-Cataluna A."/>
            <person name="Figueras M.J."/>
            <person name="Salas-Masso N."/>
        </authorList>
    </citation>
    <scope>NUCLEOTIDE SEQUENCE [LARGE SCALE GENOMIC DNA]</scope>
    <source>
        <strain evidence="10 11">CECT 7386</strain>
    </source>
</reference>
<keyword evidence="7 8" id="KW-0472">Membrane</keyword>
<dbReference type="PANTHER" id="PTHR30294">
    <property type="entry name" value="MEMBRANE COMPONENT OF ABC TRANSPORTER YHHJ-RELATED"/>
    <property type="match status" value="1"/>
</dbReference>
<dbReference type="AlphaFoldDB" id="A0AAX2AES4"/>
<dbReference type="KEGG" id="amyt:AMYT_0231"/>
<comment type="caution">
    <text evidence="10">The sequence shown here is derived from an EMBL/GenBank/DDBJ whole genome shotgun (WGS) entry which is preliminary data.</text>
</comment>
<dbReference type="GO" id="GO:0140359">
    <property type="term" value="F:ABC-type transporter activity"/>
    <property type="evidence" value="ECO:0007669"/>
    <property type="project" value="InterPro"/>
</dbReference>
<evidence type="ECO:0000256" key="6">
    <source>
        <dbReference type="ARBA" id="ARBA00022989"/>
    </source>
</evidence>
<keyword evidence="6 8" id="KW-1133">Transmembrane helix</keyword>
<keyword evidence="4" id="KW-1003">Cell membrane</keyword>
<evidence type="ECO:0000256" key="3">
    <source>
        <dbReference type="ARBA" id="ARBA00022448"/>
    </source>
</evidence>
<name>A0AAX2AES4_9BACT</name>
<dbReference type="RefSeq" id="WP_114840742.1">
    <property type="nucleotide sequence ID" value="NZ_CP031219.1"/>
</dbReference>
<dbReference type="EMBL" id="NXID01000027">
    <property type="protein sequence ID" value="RXK15497.1"/>
    <property type="molecule type" value="Genomic_DNA"/>
</dbReference>
<comment type="similarity">
    <text evidence="2">Belongs to the ABC-2 integral membrane protein family.</text>
</comment>
<evidence type="ECO:0000313" key="10">
    <source>
        <dbReference type="EMBL" id="RXK15497.1"/>
    </source>
</evidence>
<evidence type="ECO:0000256" key="4">
    <source>
        <dbReference type="ARBA" id="ARBA00022475"/>
    </source>
</evidence>
<feature type="transmembrane region" description="Helical" evidence="8">
    <location>
        <begin position="307"/>
        <end position="327"/>
    </location>
</feature>
<dbReference type="InterPro" id="IPR051449">
    <property type="entry name" value="ABC-2_transporter_component"/>
</dbReference>
<proteinExistence type="inferred from homology"/>
<feature type="domain" description="ABC transmembrane type-2" evidence="9">
    <location>
        <begin position="150"/>
        <end position="386"/>
    </location>
</feature>
<evidence type="ECO:0000256" key="7">
    <source>
        <dbReference type="ARBA" id="ARBA00023136"/>
    </source>
</evidence>
<feature type="transmembrane region" description="Helical" evidence="8">
    <location>
        <begin position="364"/>
        <end position="383"/>
    </location>
</feature>
<keyword evidence="3" id="KW-0813">Transport</keyword>
<feature type="transmembrane region" description="Helical" evidence="8">
    <location>
        <begin position="191"/>
        <end position="211"/>
    </location>
</feature>
<dbReference type="Pfam" id="PF12698">
    <property type="entry name" value="ABC2_membrane_3"/>
    <property type="match status" value="1"/>
</dbReference>
<comment type="subcellular location">
    <subcellularLocation>
        <location evidence="1">Cell membrane</location>
        <topology evidence="1">Multi-pass membrane protein</topology>
    </subcellularLocation>
</comment>
<dbReference type="GO" id="GO:0005886">
    <property type="term" value="C:plasma membrane"/>
    <property type="evidence" value="ECO:0007669"/>
    <property type="project" value="UniProtKB-SubCell"/>
</dbReference>
<protein>
    <submittedName>
        <fullName evidence="10">ABC transporter</fullName>
    </submittedName>
</protein>